<accession>A0A7J0A916</accession>
<gene>
    <name evidence="1" type="ORF">IMSAGC001_03902</name>
</gene>
<dbReference type="Proteomes" id="UP000491181">
    <property type="component" value="Unassembled WGS sequence"/>
</dbReference>
<organism evidence="1 2">
    <name type="scientific">Bacteroides acidifaciens</name>
    <dbReference type="NCBI Taxonomy" id="85831"/>
    <lineage>
        <taxon>Bacteria</taxon>
        <taxon>Pseudomonadati</taxon>
        <taxon>Bacteroidota</taxon>
        <taxon>Bacteroidia</taxon>
        <taxon>Bacteroidales</taxon>
        <taxon>Bacteroidaceae</taxon>
        <taxon>Bacteroides</taxon>
    </lineage>
</organism>
<dbReference type="EMBL" id="BLLS01000216">
    <property type="protein sequence ID" value="GFH88459.1"/>
    <property type="molecule type" value="Genomic_DNA"/>
</dbReference>
<protein>
    <submittedName>
        <fullName evidence="1">Uncharacterized protein</fullName>
    </submittedName>
</protein>
<evidence type="ECO:0000313" key="1">
    <source>
        <dbReference type="EMBL" id="GFH88459.1"/>
    </source>
</evidence>
<comment type="caution">
    <text evidence="1">The sequence shown here is derived from an EMBL/GenBank/DDBJ whole genome shotgun (WGS) entry which is preliminary data.</text>
</comment>
<proteinExistence type="predicted"/>
<sequence length="133" mass="15865">MKEVFFYNWKREPVMQWSDLNIIGVEEAGLVSFDVKVSKSIFEASIRIKTELSELIDFKENLAKLFEQNILVVVFTSSDEDIKIELRREKSGRIYQRFWIRELSARNNLTVNDYFDQTFLPELIDEINNFIMQ</sequence>
<name>A0A7J0A916_9BACE</name>
<dbReference type="GeneID" id="93049151"/>
<dbReference type="AlphaFoldDB" id="A0A7J0A916"/>
<evidence type="ECO:0000313" key="2">
    <source>
        <dbReference type="Proteomes" id="UP000491181"/>
    </source>
</evidence>
<reference evidence="1 2" key="1">
    <citation type="journal article" date="2020" name="Microbiome">
        <title>Single-cell genomics of uncultured bacteria reveals dietary fiber responders in the mouse gut microbiota.</title>
        <authorList>
            <person name="Chijiiwa R."/>
            <person name="Hosokawa M."/>
            <person name="Kogawa M."/>
            <person name="Nishikawa Y."/>
            <person name="Ide K."/>
            <person name="Sakanashi C."/>
            <person name="Takahashi K."/>
            <person name="Takeyama H."/>
        </authorList>
    </citation>
    <scope>NUCLEOTIDE SEQUENCE [LARGE SCALE GENOMIC DNA]</scope>
    <source>
        <strain evidence="1">IMSAGC_001</strain>
    </source>
</reference>
<dbReference type="RefSeq" id="WP_024988820.1">
    <property type="nucleotide sequence ID" value="NZ_BLLS01000216.1"/>
</dbReference>